<evidence type="ECO:0000256" key="9">
    <source>
        <dbReference type="ARBA" id="ARBA00023170"/>
    </source>
</evidence>
<proteinExistence type="inferred from homology"/>
<evidence type="ECO:0000313" key="11">
    <source>
        <dbReference type="EnsemblPlants" id="Bo6g112960.1"/>
    </source>
</evidence>
<reference evidence="11 12" key="1">
    <citation type="journal article" date="2014" name="Genome Biol.">
        <title>Transcriptome and methylome profiling reveals relics of genome dominance in the mesopolyploid Brassica oleracea.</title>
        <authorList>
            <person name="Parkin I.A."/>
            <person name="Koh C."/>
            <person name="Tang H."/>
            <person name="Robinson S.J."/>
            <person name="Kagale S."/>
            <person name="Clarke W.E."/>
            <person name="Town C.D."/>
            <person name="Nixon J."/>
            <person name="Krishnakumar V."/>
            <person name="Bidwell S.L."/>
            <person name="Denoeud F."/>
            <person name="Belcram H."/>
            <person name="Links M.G."/>
            <person name="Just J."/>
            <person name="Clarke C."/>
            <person name="Bender T."/>
            <person name="Huebert T."/>
            <person name="Mason A.S."/>
            <person name="Pires J.C."/>
            <person name="Barker G."/>
            <person name="Moore J."/>
            <person name="Walley P.G."/>
            <person name="Manoli S."/>
            <person name="Batley J."/>
            <person name="Edwards D."/>
            <person name="Nelson M.N."/>
            <person name="Wang X."/>
            <person name="Paterson A.H."/>
            <person name="King G."/>
            <person name="Bancroft I."/>
            <person name="Chalhoub B."/>
            <person name="Sharpe A.G."/>
        </authorList>
    </citation>
    <scope>NUCLEOTIDE SEQUENCE</scope>
    <source>
        <strain evidence="11 12">cv. TO1000</strain>
    </source>
</reference>
<name>A0A0D3CZU8_BRAOL</name>
<dbReference type="FunFam" id="3.80.10.10:FF:000111">
    <property type="entry name" value="LRR receptor-like serine/threonine-protein kinase ERECTA"/>
    <property type="match status" value="1"/>
</dbReference>
<dbReference type="EnsemblPlants" id="Bo6g112960.1">
    <property type="protein sequence ID" value="Bo6g112960.1"/>
    <property type="gene ID" value="Bo6g112960"/>
</dbReference>
<evidence type="ECO:0000256" key="5">
    <source>
        <dbReference type="ARBA" id="ARBA00022692"/>
    </source>
</evidence>
<dbReference type="Gene3D" id="3.80.10.10">
    <property type="entry name" value="Ribonuclease Inhibitor"/>
    <property type="match status" value="1"/>
</dbReference>
<evidence type="ECO:0000256" key="10">
    <source>
        <dbReference type="ARBA" id="ARBA00023180"/>
    </source>
</evidence>
<evidence type="ECO:0000313" key="12">
    <source>
        <dbReference type="Proteomes" id="UP000032141"/>
    </source>
</evidence>
<keyword evidence="7" id="KW-1133">Transmembrane helix</keyword>
<sequence>MEMVNKGVETRFEGIREDFRAIDFSGNRFYGKIPEFIGFLKELHLLNLSNNAFTSDIPQSLENLTNLETLDLSSNKLSGQIPQDLGKLSFLSYMNFSHNLLQGPVPRGTQFQKQKCSSFSDNPGLYGLEEICGGPHYPNPTSQANEELSESEEPVFNWIAAAMAYGPGVFFELPDTSIETRLQPPSLDAGEPFGRQRRVLRFSSSHLSRFRFVSTVYVSPPTWFSVSVNISSHAKFLPRRKLVLGIPQPVEILAGFSSRFPSQSSCCYAHLPLDEYPPLVGVEAIHPLQVEPHKPDPPPSPHQNRKNRKSFSYLPTLCLISPSVGLRPEPMTHHSPNVSHPVTRRCTSTAVLSSFRRAFSLEKQTTTSLLRSVLLPNIKWKCPSISISVLLSCVAVRLGPEDATGFVSAILRGEDWMLTSL</sequence>
<keyword evidence="3" id="KW-1003">Cell membrane</keyword>
<dbReference type="SUPFAM" id="SSF52058">
    <property type="entry name" value="L domain-like"/>
    <property type="match status" value="1"/>
</dbReference>
<evidence type="ECO:0000256" key="3">
    <source>
        <dbReference type="ARBA" id="ARBA00022475"/>
    </source>
</evidence>
<keyword evidence="10" id="KW-0325">Glycoprotein</keyword>
<evidence type="ECO:0008006" key="13">
    <source>
        <dbReference type="Google" id="ProtNLM"/>
    </source>
</evidence>
<dbReference type="AlphaFoldDB" id="A0A0D3CZU8"/>
<keyword evidence="5" id="KW-0812">Transmembrane</keyword>
<dbReference type="GO" id="GO:0005886">
    <property type="term" value="C:plasma membrane"/>
    <property type="evidence" value="ECO:0007669"/>
    <property type="project" value="UniProtKB-SubCell"/>
</dbReference>
<keyword evidence="6" id="KW-0677">Repeat</keyword>
<keyword evidence="8" id="KW-0472">Membrane</keyword>
<dbReference type="InterPro" id="IPR032675">
    <property type="entry name" value="LRR_dom_sf"/>
</dbReference>
<keyword evidence="4" id="KW-0433">Leucine-rich repeat</keyword>
<dbReference type="Gramene" id="Bo6g112960.1">
    <property type="protein sequence ID" value="Bo6g112960.1"/>
    <property type="gene ID" value="Bo6g112960"/>
</dbReference>
<evidence type="ECO:0000256" key="4">
    <source>
        <dbReference type="ARBA" id="ARBA00022614"/>
    </source>
</evidence>
<dbReference type="eggNOG" id="KOG0619">
    <property type="taxonomic scope" value="Eukaryota"/>
</dbReference>
<evidence type="ECO:0000256" key="2">
    <source>
        <dbReference type="ARBA" id="ARBA00009592"/>
    </source>
</evidence>
<evidence type="ECO:0000256" key="1">
    <source>
        <dbReference type="ARBA" id="ARBA00004251"/>
    </source>
</evidence>
<accession>A0A0D3CZU8</accession>
<evidence type="ECO:0000256" key="8">
    <source>
        <dbReference type="ARBA" id="ARBA00023136"/>
    </source>
</evidence>
<dbReference type="PANTHER" id="PTHR27004">
    <property type="entry name" value="RECEPTOR-LIKE PROTEIN 12 ISOFORM X1"/>
    <property type="match status" value="1"/>
</dbReference>
<comment type="subcellular location">
    <subcellularLocation>
        <location evidence="1">Cell membrane</location>
        <topology evidence="1">Single-pass type I membrane protein</topology>
    </subcellularLocation>
</comment>
<dbReference type="STRING" id="109376.A0A0D3CZU8"/>
<protein>
    <recommendedName>
        <fullName evidence="13">Leucine-rich repeat-containing N-terminal plant-type domain-containing protein</fullName>
    </recommendedName>
</protein>
<keyword evidence="12" id="KW-1185">Reference proteome</keyword>
<dbReference type="PANTHER" id="PTHR27004:SF372">
    <property type="entry name" value="RECEPTOR-LIKE PROTEIN 11-RELATED"/>
    <property type="match status" value="1"/>
</dbReference>
<organism evidence="11 12">
    <name type="scientific">Brassica oleracea var. oleracea</name>
    <dbReference type="NCBI Taxonomy" id="109376"/>
    <lineage>
        <taxon>Eukaryota</taxon>
        <taxon>Viridiplantae</taxon>
        <taxon>Streptophyta</taxon>
        <taxon>Embryophyta</taxon>
        <taxon>Tracheophyta</taxon>
        <taxon>Spermatophyta</taxon>
        <taxon>Magnoliopsida</taxon>
        <taxon>eudicotyledons</taxon>
        <taxon>Gunneridae</taxon>
        <taxon>Pentapetalae</taxon>
        <taxon>rosids</taxon>
        <taxon>malvids</taxon>
        <taxon>Brassicales</taxon>
        <taxon>Brassicaceae</taxon>
        <taxon>Brassiceae</taxon>
        <taxon>Brassica</taxon>
    </lineage>
</organism>
<reference evidence="11" key="2">
    <citation type="submission" date="2015-03" db="UniProtKB">
        <authorList>
            <consortium name="EnsemblPlants"/>
        </authorList>
    </citation>
    <scope>IDENTIFICATION</scope>
</reference>
<keyword evidence="9" id="KW-0675">Receptor</keyword>
<dbReference type="HOGENOM" id="CLU_652748_0_0_1"/>
<dbReference type="Proteomes" id="UP000032141">
    <property type="component" value="Chromosome C6"/>
</dbReference>
<dbReference type="Pfam" id="PF13855">
    <property type="entry name" value="LRR_8"/>
    <property type="match status" value="1"/>
</dbReference>
<evidence type="ECO:0000256" key="7">
    <source>
        <dbReference type="ARBA" id="ARBA00022989"/>
    </source>
</evidence>
<dbReference type="InterPro" id="IPR001611">
    <property type="entry name" value="Leu-rich_rpt"/>
</dbReference>
<evidence type="ECO:0000256" key="6">
    <source>
        <dbReference type="ARBA" id="ARBA00022737"/>
    </source>
</evidence>
<dbReference type="PROSITE" id="PS51450">
    <property type="entry name" value="LRR"/>
    <property type="match status" value="1"/>
</dbReference>
<comment type="similarity">
    <text evidence="2">Belongs to the RLP family.</text>
</comment>